<gene>
    <name evidence="1" type="ORF">C1H46_015364</name>
</gene>
<evidence type="ECO:0000313" key="1">
    <source>
        <dbReference type="EMBL" id="TQD98997.1"/>
    </source>
</evidence>
<evidence type="ECO:0000313" key="2">
    <source>
        <dbReference type="Proteomes" id="UP000315295"/>
    </source>
</evidence>
<protein>
    <submittedName>
        <fullName evidence="1">Uncharacterized protein</fullName>
    </submittedName>
</protein>
<name>A0A540MJN0_MALBA</name>
<sequence>MFFASSIMHSEFSLGRGGGYTEQKHATENLPPCYGLSMLSPACSTKSGSATAETGVGDVLYSKKDVRDFIYRQDVEKHRTKKFMQREDNLEKYMKSAVIYRAKRKRRASLAGCLEFLTNIFCLKF</sequence>
<dbReference type="Proteomes" id="UP000315295">
    <property type="component" value="Unassembled WGS sequence"/>
</dbReference>
<comment type="caution">
    <text evidence="1">The sequence shown here is derived from an EMBL/GenBank/DDBJ whole genome shotgun (WGS) entry which is preliminary data.</text>
</comment>
<keyword evidence="2" id="KW-1185">Reference proteome</keyword>
<reference evidence="1 2" key="1">
    <citation type="journal article" date="2019" name="G3 (Bethesda)">
        <title>Sequencing of a Wild Apple (Malus baccata) Genome Unravels the Differences Between Cultivated and Wild Apple Species Regarding Disease Resistance and Cold Tolerance.</title>
        <authorList>
            <person name="Chen X."/>
        </authorList>
    </citation>
    <scope>NUCLEOTIDE SEQUENCE [LARGE SCALE GENOMIC DNA]</scope>
    <source>
        <strain evidence="2">cv. Shandingzi</strain>
        <tissue evidence="1">Leaves</tissue>
    </source>
</reference>
<proteinExistence type="predicted"/>
<dbReference type="EMBL" id="VIEB01000244">
    <property type="protein sequence ID" value="TQD98997.1"/>
    <property type="molecule type" value="Genomic_DNA"/>
</dbReference>
<dbReference type="AlphaFoldDB" id="A0A540MJN0"/>
<accession>A0A540MJN0</accession>
<organism evidence="1 2">
    <name type="scientific">Malus baccata</name>
    <name type="common">Siberian crab apple</name>
    <name type="synonym">Pyrus baccata</name>
    <dbReference type="NCBI Taxonomy" id="106549"/>
    <lineage>
        <taxon>Eukaryota</taxon>
        <taxon>Viridiplantae</taxon>
        <taxon>Streptophyta</taxon>
        <taxon>Embryophyta</taxon>
        <taxon>Tracheophyta</taxon>
        <taxon>Spermatophyta</taxon>
        <taxon>Magnoliopsida</taxon>
        <taxon>eudicotyledons</taxon>
        <taxon>Gunneridae</taxon>
        <taxon>Pentapetalae</taxon>
        <taxon>rosids</taxon>
        <taxon>fabids</taxon>
        <taxon>Rosales</taxon>
        <taxon>Rosaceae</taxon>
        <taxon>Amygdaloideae</taxon>
        <taxon>Maleae</taxon>
        <taxon>Malus</taxon>
    </lineage>
</organism>